<feature type="non-terminal residue" evidence="1">
    <location>
        <position position="56"/>
    </location>
</feature>
<gene>
    <name evidence="1" type="ORF">PBRASI_LOCUS9938</name>
</gene>
<evidence type="ECO:0000313" key="1">
    <source>
        <dbReference type="EMBL" id="CAG8644174.1"/>
    </source>
</evidence>
<name>A0A9N9DKH9_9GLOM</name>
<accession>A0A9N9DKH9</accession>
<comment type="caution">
    <text evidence="1">The sequence shown here is derived from an EMBL/GenBank/DDBJ whole genome shotgun (WGS) entry which is preliminary data.</text>
</comment>
<dbReference type="AlphaFoldDB" id="A0A9N9DKH9"/>
<dbReference type="Proteomes" id="UP000789739">
    <property type="component" value="Unassembled WGS sequence"/>
</dbReference>
<reference evidence="1" key="1">
    <citation type="submission" date="2021-06" db="EMBL/GenBank/DDBJ databases">
        <authorList>
            <person name="Kallberg Y."/>
            <person name="Tangrot J."/>
            <person name="Rosling A."/>
        </authorList>
    </citation>
    <scope>NUCLEOTIDE SEQUENCE</scope>
    <source>
        <strain evidence="1">BR232B</strain>
    </source>
</reference>
<proteinExistence type="predicted"/>
<keyword evidence="2" id="KW-1185">Reference proteome</keyword>
<organism evidence="1 2">
    <name type="scientific">Paraglomus brasilianum</name>
    <dbReference type="NCBI Taxonomy" id="144538"/>
    <lineage>
        <taxon>Eukaryota</taxon>
        <taxon>Fungi</taxon>
        <taxon>Fungi incertae sedis</taxon>
        <taxon>Mucoromycota</taxon>
        <taxon>Glomeromycotina</taxon>
        <taxon>Glomeromycetes</taxon>
        <taxon>Paraglomerales</taxon>
        <taxon>Paraglomeraceae</taxon>
        <taxon>Paraglomus</taxon>
    </lineage>
</organism>
<evidence type="ECO:0000313" key="2">
    <source>
        <dbReference type="Proteomes" id="UP000789739"/>
    </source>
</evidence>
<sequence>MRSSMSADQPHSFCGRGIYEFVPVTRTSGKRRRISQGKNEEAGQSIRKHLKIQYVD</sequence>
<dbReference type="EMBL" id="CAJVPI010002486">
    <property type="protein sequence ID" value="CAG8644174.1"/>
    <property type="molecule type" value="Genomic_DNA"/>
</dbReference>
<protein>
    <submittedName>
        <fullName evidence="1">10369_t:CDS:1</fullName>
    </submittedName>
</protein>